<organism evidence="1 2">
    <name type="scientific">Metabacillus litoralis</name>
    <dbReference type="NCBI Taxonomy" id="152268"/>
    <lineage>
        <taxon>Bacteria</taxon>
        <taxon>Bacillati</taxon>
        <taxon>Bacillota</taxon>
        <taxon>Bacilli</taxon>
        <taxon>Bacillales</taxon>
        <taxon>Bacillaceae</taxon>
        <taxon>Metabacillus</taxon>
    </lineage>
</organism>
<gene>
    <name evidence="1" type="ORF">FS935_05620</name>
</gene>
<dbReference type="AlphaFoldDB" id="A0A5C6W388"/>
<proteinExistence type="predicted"/>
<evidence type="ECO:0000313" key="2">
    <source>
        <dbReference type="Proteomes" id="UP000321363"/>
    </source>
</evidence>
<sequence length="110" mass="12919">MKIKLIILLMLSSFLIALAIYFVKPIDNEKHEVDNVEELEKYKTFTYLITEIKGTEYYGQSIDGKTKIYFDSEKMKHPIQDHIKINDKIIAYVEQENHVGGLVKVEKLKR</sequence>
<dbReference type="RefSeq" id="WP_146946608.1">
    <property type="nucleotide sequence ID" value="NZ_VOQF01000003.1"/>
</dbReference>
<evidence type="ECO:0000313" key="1">
    <source>
        <dbReference type="EMBL" id="TXC91861.1"/>
    </source>
</evidence>
<name>A0A5C6W388_9BACI</name>
<dbReference type="OrthoDB" id="2877968at2"/>
<protein>
    <recommendedName>
        <fullName evidence="3">DUF3221 domain-containing protein</fullName>
    </recommendedName>
</protein>
<reference evidence="1 2" key="1">
    <citation type="journal article" date="2005" name="Int. J. Syst. Evol. Microbiol.">
        <title>Bacillus litoralis sp. nov., isolated from a tidal flat of the Yellow Sea in Korea.</title>
        <authorList>
            <person name="Yoon J.H."/>
            <person name="Oh T.K."/>
        </authorList>
    </citation>
    <scope>NUCLEOTIDE SEQUENCE [LARGE SCALE GENOMIC DNA]</scope>
    <source>
        <strain evidence="1 2">SW-211</strain>
    </source>
</reference>
<dbReference type="EMBL" id="VOQF01000003">
    <property type="protein sequence ID" value="TXC91861.1"/>
    <property type="molecule type" value="Genomic_DNA"/>
</dbReference>
<keyword evidence="2" id="KW-1185">Reference proteome</keyword>
<comment type="caution">
    <text evidence="1">The sequence shown here is derived from an EMBL/GenBank/DDBJ whole genome shotgun (WGS) entry which is preliminary data.</text>
</comment>
<accession>A0A5C6W388</accession>
<dbReference type="Proteomes" id="UP000321363">
    <property type="component" value="Unassembled WGS sequence"/>
</dbReference>
<evidence type="ECO:0008006" key="3">
    <source>
        <dbReference type="Google" id="ProtNLM"/>
    </source>
</evidence>